<dbReference type="RefSeq" id="WP_011357764.1">
    <property type="nucleotide sequence ID" value="NC_007512.1"/>
</dbReference>
<feature type="domain" description="Proteinase inhibitor I42 chagasin" evidence="3">
    <location>
        <begin position="267"/>
        <end position="367"/>
    </location>
</feature>
<dbReference type="SUPFAM" id="SSF141066">
    <property type="entry name" value="ICP-like"/>
    <property type="match status" value="1"/>
</dbReference>
<accession>Q3B441</accession>
<dbReference type="EMBL" id="CP000096">
    <property type="protein sequence ID" value="ABB23890.1"/>
    <property type="molecule type" value="Genomic_DNA"/>
</dbReference>
<dbReference type="InterPro" id="IPR018990">
    <property type="entry name" value="Prot_inh_I42_chagasin"/>
</dbReference>
<dbReference type="eggNOG" id="ENOG5033J8A">
    <property type="taxonomic scope" value="Bacteria"/>
</dbReference>
<evidence type="ECO:0000313" key="5">
    <source>
        <dbReference type="Proteomes" id="UP000002709"/>
    </source>
</evidence>
<dbReference type="Pfam" id="PF09394">
    <property type="entry name" value="Inhibitor_I42"/>
    <property type="match status" value="1"/>
</dbReference>
<keyword evidence="5" id="KW-1185">Reference proteome</keyword>
<evidence type="ECO:0000256" key="1">
    <source>
        <dbReference type="ARBA" id="ARBA00022690"/>
    </source>
</evidence>
<evidence type="ECO:0000313" key="4">
    <source>
        <dbReference type="EMBL" id="ABB23890.1"/>
    </source>
</evidence>
<dbReference type="STRING" id="319225.Plut_1028"/>
<evidence type="ECO:0000259" key="3">
    <source>
        <dbReference type="Pfam" id="PF09394"/>
    </source>
</evidence>
<dbReference type="OrthoDB" id="670336at2"/>
<keyword evidence="1" id="KW-0646">Protease inhibitor</keyword>
<sequence length="376" mass="40715">MKIEKLFATVALTGMVLFQPQSSVYSWPSIPHPKPPVPIPHPPIPNPPVPVPVPKPPVNPAEQIRHATEAATKTMNKAASGDFDGVADDCIGAASNPAPFRDVALKALVRATPSQLRGVSEKATSIYKNLDDQYGQIKADTYRSLYESYKGDFKEIAARIEKGDYDISEYRKYALAYGLATADWSNPAAAVEKIASNQYAVYSWYSKHTIRGAAISATRNHFGADDAAVEGGIRQLAQNLKEANAGVAGGAIMAEFVKNLRIITVTVKPQEETLIELPANPSTGYSWSFVSLDPGVVTFNVLDKSAVATGIAKNTWMPFKPPIHPVKPVVVGKADAVHIKIRANKAGSGRILGLYSRPWDKETGELTEIRVISDNR</sequence>
<reference evidence="5" key="1">
    <citation type="submission" date="2005-08" db="EMBL/GenBank/DDBJ databases">
        <title>Complete sequence of Pelodictyon luteolum DSM 273.</title>
        <authorList>
            <consortium name="US DOE Joint Genome Institute"/>
            <person name="Copeland A."/>
            <person name="Lucas S."/>
            <person name="Lapidus A."/>
            <person name="Barry K."/>
            <person name="Detter J.C."/>
            <person name="Glavina T."/>
            <person name="Hammon N."/>
            <person name="Israni S."/>
            <person name="Pitluck S."/>
            <person name="Bryant D."/>
            <person name="Schmutz J."/>
            <person name="Larimer F."/>
            <person name="Land M."/>
            <person name="Kyrpides N."/>
            <person name="Ivanova N."/>
            <person name="Richardson P."/>
        </authorList>
    </citation>
    <scope>NUCLEOTIDE SEQUENCE [LARGE SCALE GENOMIC DNA]</scope>
    <source>
        <strain evidence="5">DSM 273 / BCRC 81028 / 2530</strain>
    </source>
</reference>
<evidence type="ECO:0000256" key="2">
    <source>
        <dbReference type="ARBA" id="ARBA00022704"/>
    </source>
</evidence>
<gene>
    <name evidence="4" type="ordered locus">Plut_1028</name>
</gene>
<name>Q3B441_CHLL3</name>
<dbReference type="GO" id="GO:0004869">
    <property type="term" value="F:cysteine-type endopeptidase inhibitor activity"/>
    <property type="evidence" value="ECO:0007669"/>
    <property type="project" value="UniProtKB-KW"/>
</dbReference>
<dbReference type="Gene3D" id="2.60.40.2020">
    <property type="match status" value="1"/>
</dbReference>
<organism evidence="4 5">
    <name type="scientific">Chlorobium luteolum (strain DSM 273 / BCRC 81028 / 2530)</name>
    <name type="common">Pelodictyon luteolum</name>
    <dbReference type="NCBI Taxonomy" id="319225"/>
    <lineage>
        <taxon>Bacteria</taxon>
        <taxon>Pseudomonadati</taxon>
        <taxon>Chlorobiota</taxon>
        <taxon>Chlorobiia</taxon>
        <taxon>Chlorobiales</taxon>
        <taxon>Chlorobiaceae</taxon>
        <taxon>Chlorobium/Pelodictyon group</taxon>
        <taxon>Pelodictyon</taxon>
    </lineage>
</organism>
<dbReference type="AlphaFoldDB" id="Q3B441"/>
<protein>
    <recommendedName>
        <fullName evidence="3">Proteinase inhibitor I42 chagasin domain-containing protein</fullName>
    </recommendedName>
</protein>
<keyword evidence="2" id="KW-0789">Thiol protease inhibitor</keyword>
<dbReference type="InterPro" id="IPR036331">
    <property type="entry name" value="Chagasin-like_sf"/>
</dbReference>
<proteinExistence type="predicted"/>
<dbReference type="KEGG" id="plt:Plut_1028"/>
<dbReference type="Proteomes" id="UP000002709">
    <property type="component" value="Chromosome"/>
</dbReference>
<dbReference type="HOGENOM" id="CLU_735397_0_0_10"/>